<dbReference type="AlphaFoldDB" id="A0A9P8NV70"/>
<reference evidence="2" key="1">
    <citation type="journal article" date="2021" name="Open Biol.">
        <title>Shared evolutionary footprints suggest mitochondrial oxidative damage underlies multiple complex I losses in fungi.</title>
        <authorList>
            <person name="Schikora-Tamarit M.A."/>
            <person name="Marcet-Houben M."/>
            <person name="Nosek J."/>
            <person name="Gabaldon T."/>
        </authorList>
    </citation>
    <scope>NUCLEOTIDE SEQUENCE</scope>
    <source>
        <strain evidence="2">CBS6075</strain>
    </source>
</reference>
<sequence length="475" mass="53801">MRPKKSKPVPSEPDSSESLYIRATEEEESGDRWLGSDLAKALRFYQRAYSLYLESIKLQQDYLDSRYNVSRLLFYVYENFVKNDAVLLDEFENCDEALAGGAASVVRPLDQIISVFQESIQIAESVSAFPWDLYYNAVLCFQDFIEDLEKSDNQTFGDIVSCAVQSVEYLEKILEYQVKELESLTTGSEIEQPTQQQEYETQEEAILPSTALESCATAYRIIGSVYDSAKSEHEKQTVESQFGQFVLIVDQIVAQLTQSYSSSNLLPPLSPEDLTQVHYARLGYESSKANNFETLVQIWNTDMTLEKLLLENESYRTFLDKSALSPVELRTVLAAISSRYKQGFDLLKSEFDNSKRNLSASSHLGSTIAQICSILIERADIDLERSKLDVVDEKSRSILASNANKLLRNAITYAQMSGGLRESALEKLARRKKLKEASTRLCLLEGKDSTEELDKIVGATFWPRELAEIRELGIY</sequence>
<dbReference type="OrthoDB" id="5328412at2759"/>
<protein>
    <submittedName>
        <fullName evidence="2">Uncharacterized protein</fullName>
    </submittedName>
</protein>
<evidence type="ECO:0000256" key="1">
    <source>
        <dbReference type="SAM" id="MobiDB-lite"/>
    </source>
</evidence>
<proteinExistence type="predicted"/>
<keyword evidence="3" id="KW-1185">Reference proteome</keyword>
<reference evidence="2" key="2">
    <citation type="submission" date="2021-01" db="EMBL/GenBank/DDBJ databases">
        <authorList>
            <person name="Schikora-Tamarit M.A."/>
        </authorList>
    </citation>
    <scope>NUCLEOTIDE SEQUENCE</scope>
    <source>
        <strain evidence="2">CBS6075</strain>
    </source>
</reference>
<dbReference type="Proteomes" id="UP000769157">
    <property type="component" value="Unassembled WGS sequence"/>
</dbReference>
<comment type="caution">
    <text evidence="2">The sequence shown here is derived from an EMBL/GenBank/DDBJ whole genome shotgun (WGS) entry which is preliminary data.</text>
</comment>
<dbReference type="EMBL" id="JAEUBE010000511">
    <property type="protein sequence ID" value="KAH3660009.1"/>
    <property type="molecule type" value="Genomic_DNA"/>
</dbReference>
<organism evidence="2 3">
    <name type="scientific">Ogataea philodendri</name>
    <dbReference type="NCBI Taxonomy" id="1378263"/>
    <lineage>
        <taxon>Eukaryota</taxon>
        <taxon>Fungi</taxon>
        <taxon>Dikarya</taxon>
        <taxon>Ascomycota</taxon>
        <taxon>Saccharomycotina</taxon>
        <taxon>Pichiomycetes</taxon>
        <taxon>Pichiales</taxon>
        <taxon>Pichiaceae</taxon>
        <taxon>Ogataea</taxon>
    </lineage>
</organism>
<dbReference type="GeneID" id="70239178"/>
<evidence type="ECO:0000313" key="2">
    <source>
        <dbReference type="EMBL" id="KAH3660009.1"/>
    </source>
</evidence>
<evidence type="ECO:0000313" key="3">
    <source>
        <dbReference type="Proteomes" id="UP000769157"/>
    </source>
</evidence>
<feature type="region of interest" description="Disordered" evidence="1">
    <location>
        <begin position="1"/>
        <end position="20"/>
    </location>
</feature>
<gene>
    <name evidence="2" type="ORF">OGAPHI_007214</name>
</gene>
<accession>A0A9P8NV70</accession>
<dbReference type="RefSeq" id="XP_046057720.1">
    <property type="nucleotide sequence ID" value="XM_046208586.1"/>
</dbReference>
<name>A0A9P8NV70_9ASCO</name>